<sequence length="655" mass="75539">MANQDQDKIIQISLPALKDRTGSMIRGVGNFTTRTIRIPQAFWPVATLLANNEPIKRDQLGLALDELFTSLYEHPLNEQSRTLTRALRKYRLIPNEDTTENLIRFVVGQVVTRSPIEVPESIVNEFWGFFHELLAAPELKGLIELNLDIIRLVLRTYEPLIVELINRLKDLRKANQEGLTDMGRKVTVLRRDLVILRRQIKAIRYIRPFLQTDPKDFSTQAQIVARMVREFGPLFIKMAQVAAANADFLPEEIARELEVFQQDVDPMTPDEVNEAFLDCFGKLPTEIYFQFAVDKPLRSGSIGSVYLAKKPVVDDNGVERLQPIIVKVARHNLEREFQMGNLAIELMLVSSQFWAPHSKLLPFLHALSDQVKEFTRGFEQELNFEDEAAIQRRFAKRANQAKVWHVPDVYLSTSRILEMEYVDDAVSIKEAIRNLQGRERRRFQRTLGENFLFTLLEHIFIYNELHGDLHPGNIMVSPDAELHLIDWGNAVDMQGKWGLVRDYLINVLVAEPEALADILINMSTQPEENRERRDLIIERLQDTLNRRDVSPLTDDILLTLWREGLPGLHRRMQTSMQLMSNTYQLGIVIRSDYLHLSRSFVAMAGAYMNIYDGLPRTIMLRDTLKSLVLFPVNLGLTRLSRGIDRLRGHEIEYVA</sequence>
<name>A0A1H2SF51_9GAMM</name>
<dbReference type="InterPro" id="IPR004147">
    <property type="entry name" value="ABC1_dom"/>
</dbReference>
<evidence type="ECO:0000313" key="3">
    <source>
        <dbReference type="EMBL" id="SDW30222.1"/>
    </source>
</evidence>
<dbReference type="RefSeq" id="WP_091811483.1">
    <property type="nucleotide sequence ID" value="NZ_FNNE01000002.1"/>
</dbReference>
<reference evidence="3 4" key="1">
    <citation type="submission" date="2016-10" db="EMBL/GenBank/DDBJ databases">
        <authorList>
            <person name="de Groot N.N."/>
        </authorList>
    </citation>
    <scope>NUCLEOTIDE SEQUENCE [LARGE SCALE GENOMIC DNA]</scope>
    <source>
        <strain evidence="3 4">CGMCC 1.7059</strain>
    </source>
</reference>
<dbReference type="InterPro" id="IPR050154">
    <property type="entry name" value="UbiB_kinase"/>
</dbReference>
<feature type="domain" description="Protein kinase" evidence="2">
    <location>
        <begin position="291"/>
        <end position="655"/>
    </location>
</feature>
<dbReference type="EMBL" id="FNNE01000002">
    <property type="protein sequence ID" value="SDW30222.1"/>
    <property type="molecule type" value="Genomic_DNA"/>
</dbReference>
<dbReference type="PANTHER" id="PTHR10566:SF113">
    <property type="entry name" value="PROTEIN ACTIVITY OF BC1 COMPLEX KINASE 7, CHLOROPLASTIC"/>
    <property type="match status" value="1"/>
</dbReference>
<protein>
    <submittedName>
        <fullName evidence="3">ABC1 family protein</fullName>
    </submittedName>
</protein>
<dbReference type="InterPro" id="IPR011009">
    <property type="entry name" value="Kinase-like_dom_sf"/>
</dbReference>
<dbReference type="Proteomes" id="UP000199675">
    <property type="component" value="Unassembled WGS sequence"/>
</dbReference>
<dbReference type="GO" id="GO:0004672">
    <property type="term" value="F:protein kinase activity"/>
    <property type="evidence" value="ECO:0007669"/>
    <property type="project" value="InterPro"/>
</dbReference>
<evidence type="ECO:0000313" key="4">
    <source>
        <dbReference type="Proteomes" id="UP000199675"/>
    </source>
</evidence>
<dbReference type="Gene3D" id="1.10.510.10">
    <property type="entry name" value="Transferase(Phosphotransferase) domain 1"/>
    <property type="match status" value="1"/>
</dbReference>
<dbReference type="PROSITE" id="PS50011">
    <property type="entry name" value="PROTEIN_KINASE_DOM"/>
    <property type="match status" value="1"/>
</dbReference>
<gene>
    <name evidence="3" type="ORF">SAMN04487960_102114</name>
</gene>
<dbReference type="SUPFAM" id="SSF56112">
    <property type="entry name" value="Protein kinase-like (PK-like)"/>
    <property type="match status" value="1"/>
</dbReference>
<evidence type="ECO:0000256" key="1">
    <source>
        <dbReference type="ARBA" id="ARBA00009670"/>
    </source>
</evidence>
<dbReference type="InterPro" id="IPR000719">
    <property type="entry name" value="Prot_kinase_dom"/>
</dbReference>
<comment type="similarity">
    <text evidence="1">Belongs to the protein kinase superfamily. ADCK protein kinase family.</text>
</comment>
<keyword evidence="4" id="KW-1185">Reference proteome</keyword>
<accession>A0A1H2SF51</accession>
<organism evidence="3 4">
    <name type="scientific">Marinobacter mobilis</name>
    <dbReference type="NCBI Taxonomy" id="488533"/>
    <lineage>
        <taxon>Bacteria</taxon>
        <taxon>Pseudomonadati</taxon>
        <taxon>Pseudomonadota</taxon>
        <taxon>Gammaproteobacteria</taxon>
        <taxon>Pseudomonadales</taxon>
        <taxon>Marinobacteraceae</taxon>
        <taxon>Marinobacter</taxon>
    </lineage>
</organism>
<dbReference type="PANTHER" id="PTHR10566">
    <property type="entry name" value="CHAPERONE-ACTIVITY OF BC1 COMPLEX CABC1 -RELATED"/>
    <property type="match status" value="1"/>
</dbReference>
<evidence type="ECO:0000259" key="2">
    <source>
        <dbReference type="PROSITE" id="PS50011"/>
    </source>
</evidence>
<dbReference type="OrthoDB" id="5712114at2"/>
<dbReference type="Pfam" id="PF03109">
    <property type="entry name" value="ABC1"/>
    <property type="match status" value="1"/>
</dbReference>
<dbReference type="GO" id="GO:0005524">
    <property type="term" value="F:ATP binding"/>
    <property type="evidence" value="ECO:0007669"/>
    <property type="project" value="InterPro"/>
</dbReference>
<dbReference type="STRING" id="488533.SAMN04487960_102114"/>
<proteinExistence type="inferred from homology"/>
<dbReference type="AlphaFoldDB" id="A0A1H2SF51"/>